<protein>
    <submittedName>
        <fullName evidence="2">Uncharacterized protein</fullName>
    </submittedName>
</protein>
<accession>A0ABQ9NNA0</accession>
<proteinExistence type="predicted"/>
<keyword evidence="3" id="KW-1185">Reference proteome</keyword>
<feature type="compositionally biased region" description="Acidic residues" evidence="1">
    <location>
        <begin position="176"/>
        <end position="188"/>
    </location>
</feature>
<evidence type="ECO:0000313" key="2">
    <source>
        <dbReference type="EMBL" id="KAJ9662577.1"/>
    </source>
</evidence>
<sequence length="188" mass="20583">MASEQTFSAQDFRATTKDYKRAHDQKHKWALGQVVGNGLANPEGKIKPLMPPSVATTAALRFRNGRDQTRAQTKAKTAQTRDILSEQSESSADESIDEPSAAPEPDAGITYSFDAPRGPSQGSQILTLAITQAVERFESKQTDKLIKEEYEVLDEEGESNLRTLGRKRQVSPSGGEEADVEADDFVVL</sequence>
<evidence type="ECO:0000256" key="1">
    <source>
        <dbReference type="SAM" id="MobiDB-lite"/>
    </source>
</evidence>
<feature type="region of interest" description="Disordered" evidence="1">
    <location>
        <begin position="62"/>
        <end position="121"/>
    </location>
</feature>
<feature type="region of interest" description="Disordered" evidence="1">
    <location>
        <begin position="154"/>
        <end position="188"/>
    </location>
</feature>
<organism evidence="2 3">
    <name type="scientific">Coniosporium apollinis</name>
    <dbReference type="NCBI Taxonomy" id="61459"/>
    <lineage>
        <taxon>Eukaryota</taxon>
        <taxon>Fungi</taxon>
        <taxon>Dikarya</taxon>
        <taxon>Ascomycota</taxon>
        <taxon>Pezizomycotina</taxon>
        <taxon>Dothideomycetes</taxon>
        <taxon>Dothideomycetes incertae sedis</taxon>
        <taxon>Coniosporium</taxon>
    </lineage>
</organism>
<gene>
    <name evidence="2" type="ORF">H2201_006065</name>
</gene>
<dbReference type="Proteomes" id="UP001172684">
    <property type="component" value="Unassembled WGS sequence"/>
</dbReference>
<reference evidence="2" key="1">
    <citation type="submission" date="2022-10" db="EMBL/GenBank/DDBJ databases">
        <title>Culturing micro-colonial fungi from biological soil crusts in the Mojave desert and describing Neophaeococcomyces mojavensis, and introducing the new genera and species Taxawa tesnikishii.</title>
        <authorList>
            <person name="Kurbessoian T."/>
            <person name="Stajich J.E."/>
        </authorList>
    </citation>
    <scope>NUCLEOTIDE SEQUENCE</scope>
    <source>
        <strain evidence="2">TK_1</strain>
    </source>
</reference>
<name>A0ABQ9NNA0_9PEZI</name>
<feature type="compositionally biased region" description="Low complexity" evidence="1">
    <location>
        <begin position="70"/>
        <end position="81"/>
    </location>
</feature>
<dbReference type="EMBL" id="JAPDRL010000049">
    <property type="protein sequence ID" value="KAJ9662577.1"/>
    <property type="molecule type" value="Genomic_DNA"/>
</dbReference>
<comment type="caution">
    <text evidence="2">The sequence shown here is derived from an EMBL/GenBank/DDBJ whole genome shotgun (WGS) entry which is preliminary data.</text>
</comment>
<evidence type="ECO:0000313" key="3">
    <source>
        <dbReference type="Proteomes" id="UP001172684"/>
    </source>
</evidence>